<evidence type="ECO:0000313" key="5">
    <source>
        <dbReference type="EMBL" id="WMT17411.1"/>
    </source>
</evidence>
<evidence type="ECO:0000256" key="2">
    <source>
        <dbReference type="ARBA" id="ARBA00023015"/>
    </source>
</evidence>
<protein>
    <submittedName>
        <fullName evidence="5">LysR family transcriptional regulator substrate-binding protein</fullName>
    </submittedName>
</protein>
<proteinExistence type="inferred from homology"/>
<keyword evidence="2" id="KW-0805">Transcription regulation</keyword>
<dbReference type="CDD" id="cd05466">
    <property type="entry name" value="PBP2_LTTR_substrate"/>
    <property type="match status" value="1"/>
</dbReference>
<dbReference type="EMBL" id="CP133586">
    <property type="protein sequence ID" value="WMT17411.1"/>
    <property type="molecule type" value="Genomic_DNA"/>
</dbReference>
<evidence type="ECO:0000256" key="3">
    <source>
        <dbReference type="ARBA" id="ARBA00023163"/>
    </source>
</evidence>
<name>A0ABY9PVC6_SERFO</name>
<gene>
    <name evidence="5" type="ORF">RFB13_17495</name>
</gene>
<dbReference type="PANTHER" id="PTHR30126:SF39">
    <property type="entry name" value="HTH-TYPE TRANSCRIPTIONAL REGULATOR CYSL"/>
    <property type="match status" value="1"/>
</dbReference>
<evidence type="ECO:0000259" key="4">
    <source>
        <dbReference type="Pfam" id="PF03466"/>
    </source>
</evidence>
<sequence length="106" mass="11621">MTTERGCIYRHLFDHVFATANLPPPVIASEVGSISAIGRLVAAGVGHALVPRMAVAEMLEAGKVVERPWPGKVETASLVLIWRRRRIQSPALKLLLTAAEQWTVIR</sequence>
<dbReference type="InterPro" id="IPR005119">
    <property type="entry name" value="LysR_subst-bd"/>
</dbReference>
<dbReference type="PANTHER" id="PTHR30126">
    <property type="entry name" value="HTH-TYPE TRANSCRIPTIONAL REGULATOR"/>
    <property type="match status" value="1"/>
</dbReference>
<dbReference type="Proteomes" id="UP001235341">
    <property type="component" value="Chromosome"/>
</dbReference>
<accession>A0ABY9PVC6</accession>
<feature type="domain" description="LysR substrate-binding" evidence="4">
    <location>
        <begin position="3"/>
        <end position="101"/>
    </location>
</feature>
<dbReference type="Pfam" id="PF03466">
    <property type="entry name" value="LysR_substrate"/>
    <property type="match status" value="1"/>
</dbReference>
<keyword evidence="6" id="KW-1185">Reference proteome</keyword>
<dbReference type="Gene3D" id="3.40.190.290">
    <property type="match status" value="1"/>
</dbReference>
<evidence type="ECO:0000313" key="6">
    <source>
        <dbReference type="Proteomes" id="UP001235341"/>
    </source>
</evidence>
<keyword evidence="3" id="KW-0804">Transcription</keyword>
<reference evidence="5 6" key="1">
    <citation type="submission" date="2023-08" db="EMBL/GenBank/DDBJ databases">
        <title>Complete Genome and Methylome dissection of Serratia fonticola NEB369.</title>
        <authorList>
            <person name="Fomenkov A."/>
            <person name="Roberts R.D."/>
        </authorList>
    </citation>
    <scope>NUCLEOTIDE SEQUENCE [LARGE SCALE GENOMIC DNA]</scope>
    <source>
        <strain evidence="5 6">NEB369</strain>
    </source>
</reference>
<organism evidence="5 6">
    <name type="scientific">Serratia fonticola</name>
    <dbReference type="NCBI Taxonomy" id="47917"/>
    <lineage>
        <taxon>Bacteria</taxon>
        <taxon>Pseudomonadati</taxon>
        <taxon>Pseudomonadota</taxon>
        <taxon>Gammaproteobacteria</taxon>
        <taxon>Enterobacterales</taxon>
        <taxon>Yersiniaceae</taxon>
        <taxon>Serratia</taxon>
    </lineage>
</organism>
<evidence type="ECO:0000256" key="1">
    <source>
        <dbReference type="ARBA" id="ARBA00009437"/>
    </source>
</evidence>
<dbReference type="SUPFAM" id="SSF53850">
    <property type="entry name" value="Periplasmic binding protein-like II"/>
    <property type="match status" value="1"/>
</dbReference>
<comment type="similarity">
    <text evidence="1">Belongs to the LysR transcriptional regulatory family.</text>
</comment>